<sequence length="81" mass="9094">MYSHLEEPVLGRYSPKGSQPHNNLFRKMLRKLNEAMQSSRGRLQANLISDQGCLNLAKLKELLASVTLNDIGMNPRNPKGC</sequence>
<accession>A0ABR2CC17</accession>
<gene>
    <name evidence="2" type="ORF">V6N12_032257</name>
</gene>
<evidence type="ECO:0000313" key="2">
    <source>
        <dbReference type="EMBL" id="KAK8517057.1"/>
    </source>
</evidence>
<dbReference type="EMBL" id="JBBPBM010000056">
    <property type="protein sequence ID" value="KAK8517057.1"/>
    <property type="molecule type" value="Genomic_DNA"/>
</dbReference>
<comment type="caution">
    <text evidence="2">The sequence shown here is derived from an EMBL/GenBank/DDBJ whole genome shotgun (WGS) entry which is preliminary data.</text>
</comment>
<evidence type="ECO:0000256" key="1">
    <source>
        <dbReference type="SAM" id="MobiDB-lite"/>
    </source>
</evidence>
<keyword evidence="3" id="KW-1185">Reference proteome</keyword>
<dbReference type="Proteomes" id="UP001472677">
    <property type="component" value="Unassembled WGS sequence"/>
</dbReference>
<evidence type="ECO:0000313" key="3">
    <source>
        <dbReference type="Proteomes" id="UP001472677"/>
    </source>
</evidence>
<feature type="region of interest" description="Disordered" evidence="1">
    <location>
        <begin position="1"/>
        <end position="22"/>
    </location>
</feature>
<protein>
    <submittedName>
        <fullName evidence="2">Uncharacterized protein</fullName>
    </submittedName>
</protein>
<organism evidence="2 3">
    <name type="scientific">Hibiscus sabdariffa</name>
    <name type="common">roselle</name>
    <dbReference type="NCBI Taxonomy" id="183260"/>
    <lineage>
        <taxon>Eukaryota</taxon>
        <taxon>Viridiplantae</taxon>
        <taxon>Streptophyta</taxon>
        <taxon>Embryophyta</taxon>
        <taxon>Tracheophyta</taxon>
        <taxon>Spermatophyta</taxon>
        <taxon>Magnoliopsida</taxon>
        <taxon>eudicotyledons</taxon>
        <taxon>Gunneridae</taxon>
        <taxon>Pentapetalae</taxon>
        <taxon>rosids</taxon>
        <taxon>malvids</taxon>
        <taxon>Malvales</taxon>
        <taxon>Malvaceae</taxon>
        <taxon>Malvoideae</taxon>
        <taxon>Hibiscus</taxon>
    </lineage>
</organism>
<proteinExistence type="predicted"/>
<name>A0ABR2CC17_9ROSI</name>
<reference evidence="2 3" key="1">
    <citation type="journal article" date="2024" name="G3 (Bethesda)">
        <title>Genome assembly of Hibiscus sabdariffa L. provides insights into metabolisms of medicinal natural products.</title>
        <authorList>
            <person name="Kim T."/>
        </authorList>
    </citation>
    <scope>NUCLEOTIDE SEQUENCE [LARGE SCALE GENOMIC DNA]</scope>
    <source>
        <strain evidence="2">TK-2024</strain>
        <tissue evidence="2">Old leaves</tissue>
    </source>
</reference>